<evidence type="ECO:0000313" key="1">
    <source>
        <dbReference type="EMBL" id="KKU86713.1"/>
    </source>
</evidence>
<organism evidence="1 2">
    <name type="scientific">Candidatus Beckwithbacteria bacterium GW2011_GWC2_47_9</name>
    <dbReference type="NCBI Taxonomy" id="1618373"/>
    <lineage>
        <taxon>Bacteria</taxon>
        <taxon>Candidatus Beckwithiibacteriota</taxon>
    </lineage>
</organism>
<dbReference type="AlphaFoldDB" id="A0A0G1W8N9"/>
<dbReference type="EMBL" id="LCOZ01000040">
    <property type="protein sequence ID" value="KKU86713.1"/>
    <property type="molecule type" value="Genomic_DNA"/>
</dbReference>
<comment type="caution">
    <text evidence="1">The sequence shown here is derived from an EMBL/GenBank/DDBJ whole genome shotgun (WGS) entry which is preliminary data.</text>
</comment>
<dbReference type="Proteomes" id="UP000034772">
    <property type="component" value="Unassembled WGS sequence"/>
</dbReference>
<protein>
    <submittedName>
        <fullName evidence="1">Uncharacterized protein</fullName>
    </submittedName>
</protein>
<sequence length="176" mass="18866">MLGSSEKEFDAHLPEMKAKKGTLPPGPFVRAIKEVNDQSPTVIEDNLRYLAEGLKGIKGYFKNDFLIDFLPIIPIEVEGKQQLYFNSKALGRDLALLTIMTAGALATVFCSRQSSGGGQVPVPTPDSGNNNNSDCGAIITAMNGLATQIGAESFSVIGVDVTHIDSVEEITPDIRQ</sequence>
<gene>
    <name evidence="1" type="ORF">UY17_C0040G0001</name>
</gene>
<evidence type="ECO:0000313" key="2">
    <source>
        <dbReference type="Proteomes" id="UP000034772"/>
    </source>
</evidence>
<accession>A0A0G1W8N9</accession>
<name>A0A0G1W8N9_9BACT</name>
<proteinExistence type="predicted"/>
<feature type="non-terminal residue" evidence="1">
    <location>
        <position position="176"/>
    </location>
</feature>
<reference evidence="1 2" key="1">
    <citation type="journal article" date="2015" name="Nature">
        <title>rRNA introns, odd ribosomes, and small enigmatic genomes across a large radiation of phyla.</title>
        <authorList>
            <person name="Brown C.T."/>
            <person name="Hug L.A."/>
            <person name="Thomas B.C."/>
            <person name="Sharon I."/>
            <person name="Castelle C.J."/>
            <person name="Singh A."/>
            <person name="Wilkins M.J."/>
            <person name="Williams K.H."/>
            <person name="Banfield J.F."/>
        </authorList>
    </citation>
    <scope>NUCLEOTIDE SEQUENCE [LARGE SCALE GENOMIC DNA]</scope>
</reference>